<evidence type="ECO:0000256" key="2">
    <source>
        <dbReference type="ARBA" id="ARBA00004370"/>
    </source>
</evidence>
<evidence type="ECO:0000313" key="10">
    <source>
        <dbReference type="Ensembl" id="ENSGMOP00000047440.1"/>
    </source>
</evidence>
<dbReference type="GO" id="GO:0008104">
    <property type="term" value="P:intracellular protein localization"/>
    <property type="evidence" value="ECO:0007669"/>
    <property type="project" value="TreeGrafter"/>
</dbReference>
<dbReference type="RefSeq" id="XP_030220190.1">
    <property type="nucleotide sequence ID" value="XM_030364330.1"/>
</dbReference>
<dbReference type="AlphaFoldDB" id="A0A8C5BK78"/>
<comment type="function">
    <text evidence="1">May play a role in the trafficking of a subset of G-protein coupled receptors.</text>
</comment>
<evidence type="ECO:0000256" key="5">
    <source>
        <dbReference type="ARBA" id="ARBA00022692"/>
    </source>
</evidence>
<protein>
    <recommendedName>
        <fullName evidence="4">Protein odr-4 homolog</fullName>
    </recommendedName>
</protein>
<keyword evidence="7 9" id="KW-0472">Membrane</keyword>
<evidence type="ECO:0000256" key="6">
    <source>
        <dbReference type="ARBA" id="ARBA00022989"/>
    </source>
</evidence>
<feature type="region of interest" description="Disordered" evidence="8">
    <location>
        <begin position="367"/>
        <end position="387"/>
    </location>
</feature>
<proteinExistence type="inferred from homology"/>
<reference evidence="10" key="2">
    <citation type="submission" date="2025-09" db="UniProtKB">
        <authorList>
            <consortium name="Ensembl"/>
        </authorList>
    </citation>
    <scope>IDENTIFICATION</scope>
</reference>
<gene>
    <name evidence="10" type="primary">odr4</name>
</gene>
<dbReference type="InterPro" id="IPR029454">
    <property type="entry name" value="ODR-4-like"/>
</dbReference>
<dbReference type="Pfam" id="PF14778">
    <property type="entry name" value="ODR4-like"/>
    <property type="match status" value="1"/>
</dbReference>
<dbReference type="GeneTree" id="ENSGT00390000012568"/>
<keyword evidence="11" id="KW-1185">Reference proteome</keyword>
<evidence type="ECO:0000256" key="1">
    <source>
        <dbReference type="ARBA" id="ARBA00003891"/>
    </source>
</evidence>
<organism evidence="10 11">
    <name type="scientific">Gadus morhua</name>
    <name type="common">Atlantic cod</name>
    <dbReference type="NCBI Taxonomy" id="8049"/>
    <lineage>
        <taxon>Eukaryota</taxon>
        <taxon>Metazoa</taxon>
        <taxon>Chordata</taxon>
        <taxon>Craniata</taxon>
        <taxon>Vertebrata</taxon>
        <taxon>Euteleostomi</taxon>
        <taxon>Actinopterygii</taxon>
        <taxon>Neopterygii</taxon>
        <taxon>Teleostei</taxon>
        <taxon>Neoteleostei</taxon>
        <taxon>Acanthomorphata</taxon>
        <taxon>Zeiogadaria</taxon>
        <taxon>Gadariae</taxon>
        <taxon>Gadiformes</taxon>
        <taxon>Gadoidei</taxon>
        <taxon>Gadidae</taxon>
        <taxon>Gadus</taxon>
    </lineage>
</organism>
<accession>A0A8C5BK78</accession>
<reference evidence="10" key="1">
    <citation type="submission" date="2025-08" db="UniProtKB">
        <authorList>
            <consortium name="Ensembl"/>
        </authorList>
    </citation>
    <scope>IDENTIFICATION</scope>
</reference>
<evidence type="ECO:0000256" key="9">
    <source>
        <dbReference type="SAM" id="Phobius"/>
    </source>
</evidence>
<dbReference type="RefSeq" id="XP_030220191.1">
    <property type="nucleotide sequence ID" value="XM_030364331.1"/>
</dbReference>
<evidence type="ECO:0000313" key="11">
    <source>
        <dbReference type="Proteomes" id="UP000694546"/>
    </source>
</evidence>
<dbReference type="GO" id="GO:0012505">
    <property type="term" value="C:endomembrane system"/>
    <property type="evidence" value="ECO:0007669"/>
    <property type="project" value="TreeGrafter"/>
</dbReference>
<dbReference type="GO" id="GO:0016020">
    <property type="term" value="C:membrane"/>
    <property type="evidence" value="ECO:0007669"/>
    <property type="project" value="UniProtKB-SubCell"/>
</dbReference>
<sequence length="429" mass="47410">MGRGYMVEEAVERYLSSLCSSSPLTGLLLGQSSAQRDFVVMATRTPQREACPLTPSPRDTLDMEWINEHARQVSRMLPGGLSVLGVFYISDAEAKDTLITLRQLVFAVQKSISRDLLWLSGDDDISERVTLHVNSTTRKTFCRTFDVRDPKSTAKPADWRYQSGVCGSWPMVWSCVEVEIPVSLPPRGARPGDLETSLQEGLKLWAQQIERGTFLLDGRKISEDTELTGPTKRNVKQSLQAQILTTPVCPGEQVSQVGASGGRVVLRGAVHTRAYLHGNKPTARLAEKALKRDLLSTVALRLNMVLEELMETQERDRLSLPTRVMCPLRGLGVGVCDYRFSDEGPLEVLDRLKEILDLEVRQEDLDHTQEEEAVTVETQPAPNEGVQRSELQAAVVPPLKPQGRSYIGAAMATVMALLAAAASLLYLDD</sequence>
<evidence type="ECO:0000256" key="3">
    <source>
        <dbReference type="ARBA" id="ARBA00010131"/>
    </source>
</evidence>
<dbReference type="PANTHER" id="PTHR33966:SF1">
    <property type="entry name" value="PROTEIN ODR-4 HOMOLOG"/>
    <property type="match status" value="1"/>
</dbReference>
<dbReference type="GeneID" id="115549232"/>
<dbReference type="Proteomes" id="UP000694546">
    <property type="component" value="Chromosome 8"/>
</dbReference>
<keyword evidence="5 9" id="KW-0812">Transmembrane</keyword>
<feature type="transmembrane region" description="Helical" evidence="9">
    <location>
        <begin position="406"/>
        <end position="427"/>
    </location>
</feature>
<evidence type="ECO:0000256" key="8">
    <source>
        <dbReference type="SAM" id="MobiDB-lite"/>
    </source>
</evidence>
<comment type="similarity">
    <text evidence="3">Belongs to the ODR-4 family.</text>
</comment>
<dbReference type="Ensembl" id="ENSGMOT00000035498.1">
    <property type="protein sequence ID" value="ENSGMOP00000047440.1"/>
    <property type="gene ID" value="ENSGMOG00000013119.2"/>
</dbReference>
<dbReference type="OMA" id="FNEPPRR"/>
<dbReference type="PANTHER" id="PTHR33966">
    <property type="entry name" value="PROTEIN ODR-4 HOMOLOG"/>
    <property type="match status" value="1"/>
</dbReference>
<evidence type="ECO:0000256" key="4">
    <source>
        <dbReference type="ARBA" id="ARBA00020550"/>
    </source>
</evidence>
<keyword evidence="6 9" id="KW-1133">Transmembrane helix</keyword>
<name>A0A8C5BK78_GADMO</name>
<dbReference type="OrthoDB" id="21458at2759"/>
<comment type="subcellular location">
    <subcellularLocation>
        <location evidence="2">Membrane</location>
    </subcellularLocation>
</comment>
<evidence type="ECO:0000256" key="7">
    <source>
        <dbReference type="ARBA" id="ARBA00023136"/>
    </source>
</evidence>